<dbReference type="Proteomes" id="UP000029857">
    <property type="component" value="Unassembled WGS sequence"/>
</dbReference>
<accession>A0A4U8U656</accession>
<dbReference type="InterPro" id="IPR036259">
    <property type="entry name" value="MFS_trans_sf"/>
</dbReference>
<evidence type="ECO:0000313" key="2">
    <source>
        <dbReference type="Proteomes" id="UP000029857"/>
    </source>
</evidence>
<reference evidence="1 2" key="1">
    <citation type="journal article" date="2014" name="Genome Announc.">
        <title>Draft genome sequences of eight enterohepatic helicobacter species isolated from both laboratory and wild rodents.</title>
        <authorList>
            <person name="Sheh A."/>
            <person name="Shen Z."/>
            <person name="Fox J.G."/>
        </authorList>
    </citation>
    <scope>NUCLEOTIDE SEQUENCE [LARGE SCALE GENOMIC DNA]</scope>
    <source>
        <strain evidence="1 2">ATCC 49320</strain>
    </source>
</reference>
<evidence type="ECO:0000313" key="1">
    <source>
        <dbReference type="EMBL" id="TLE09271.1"/>
    </source>
</evidence>
<dbReference type="EMBL" id="JRPJ02000033">
    <property type="protein sequence ID" value="TLE09271.1"/>
    <property type="molecule type" value="Genomic_DNA"/>
</dbReference>
<dbReference type="RefSeq" id="WP_034563504.1">
    <property type="nucleotide sequence ID" value="NZ_CAMCCI010000088.1"/>
</dbReference>
<dbReference type="Gene3D" id="1.20.1250.20">
    <property type="entry name" value="MFS general substrate transporter like domains"/>
    <property type="match status" value="1"/>
</dbReference>
<name>A0A4U8U656_9HELI</name>
<sequence length="224" mass="25952">MQGKILGLGVIRDDDGSRYSFSLDDIVNLSEYNSHNLAGYQVDFEIDEENKAKDIFILNKASFWSRIAQDDIKSIRRNFLIALSLYFLSNLFGFVSLMEYKKSGLEDTTIFDILNNTCLIFGYLFWLFATIGLNRASGSKTLLRNLIISFVILILVVAALLIITPLIANWLINNRDWDTTLYIMFVGFVITTFIFFIFIYTGISFYYRKEKYPLAVLFWKLSFC</sequence>
<comment type="caution">
    <text evidence="1">The sequence shown here is derived from an EMBL/GenBank/DDBJ whole genome shotgun (WGS) entry which is preliminary data.</text>
</comment>
<protein>
    <submittedName>
        <fullName evidence="1">Uncharacterized protein</fullName>
    </submittedName>
</protein>
<organism evidence="1 2">
    <name type="scientific">Helicobacter bilis</name>
    <dbReference type="NCBI Taxonomy" id="37372"/>
    <lineage>
        <taxon>Bacteria</taxon>
        <taxon>Pseudomonadati</taxon>
        <taxon>Campylobacterota</taxon>
        <taxon>Epsilonproteobacteria</taxon>
        <taxon>Campylobacterales</taxon>
        <taxon>Helicobacteraceae</taxon>
        <taxon>Helicobacter</taxon>
    </lineage>
</organism>
<gene>
    <name evidence="1" type="ORF">LS79_008320</name>
</gene>
<proteinExistence type="predicted"/>
<dbReference type="AlphaFoldDB" id="A0A4U8U656"/>